<sequence length="244" mass="26761">MSRHRRPACRQGACVVRSLYAVCLLIWAHASSSQAALTVTGTRFVYAADARALTVRISNGGEAPILAQSWLDRGQINQDPSCLSVPFVVSSPLLRLDPGQRSALEVRYTGEALPADRESLFWLNFLEVPPQPPSSTHLLRLSYRLRMKLLFRPAGLLGSAEEAGRQLTWRAHRKALEACNKAPFFVSLTALHLEPGTADSATIAPFTCADFPLTGASATPTFIHYQFVADRGEMIDARAPIHHD</sequence>
<dbReference type="Proteomes" id="UP000607562">
    <property type="component" value="Unassembled WGS sequence"/>
</dbReference>
<protein>
    <submittedName>
        <fullName evidence="8">Fimbria/pilus periplasmic chaperone</fullName>
    </submittedName>
</protein>
<feature type="chain" id="PRO_5045879124" evidence="6">
    <location>
        <begin position="36"/>
        <end position="244"/>
    </location>
</feature>
<dbReference type="PANTHER" id="PTHR30251:SF2">
    <property type="entry name" value="FIMBRIAL CHAPERONE YADV-RELATED"/>
    <property type="match status" value="1"/>
</dbReference>
<reference evidence="8 9" key="1">
    <citation type="submission" date="2020-12" db="EMBL/GenBank/DDBJ databases">
        <title>Comparative genomic insights into the epidemiology and virulence of plant pathogenic Pseudomonads from Turkey.</title>
        <authorList>
            <person name="Dillon M."/>
            <person name="Ruiz-Bedoya T."/>
            <person name="Bendalovic-Torma C."/>
            <person name="Guttman K.M."/>
            <person name="Kwak H."/>
            <person name="Middleton M.A."/>
            <person name="Wang P.W."/>
            <person name="Horuz S."/>
            <person name="Aysan Y."/>
            <person name="Guttman D.S."/>
        </authorList>
    </citation>
    <scope>NUCLEOTIDE SEQUENCE [LARGE SCALE GENOMIC DNA]</scope>
    <source>
        <strain evidence="8 9">Marul_2_1</strain>
    </source>
</reference>
<dbReference type="SUPFAM" id="SSF49354">
    <property type="entry name" value="PapD-like"/>
    <property type="match status" value="1"/>
</dbReference>
<proteinExistence type="inferred from homology"/>
<dbReference type="InterPro" id="IPR050643">
    <property type="entry name" value="Periplasmic_pilus_chap"/>
</dbReference>
<keyword evidence="9" id="KW-1185">Reference proteome</keyword>
<feature type="domain" description="Pili assembly chaperone N-terminal" evidence="7">
    <location>
        <begin position="37"/>
        <end position="156"/>
    </location>
</feature>
<comment type="subcellular location">
    <subcellularLocation>
        <location evidence="1">Periplasm</location>
    </subcellularLocation>
</comment>
<comment type="caution">
    <text evidence="8">The sequence shown here is derived from an EMBL/GenBank/DDBJ whole genome shotgun (WGS) entry which is preliminary data.</text>
</comment>
<evidence type="ECO:0000313" key="8">
    <source>
        <dbReference type="EMBL" id="MBI6635488.1"/>
    </source>
</evidence>
<dbReference type="InterPro" id="IPR001829">
    <property type="entry name" value="Pili_assmbl_chaperone_bac"/>
</dbReference>
<dbReference type="PRINTS" id="PR00969">
    <property type="entry name" value="CHAPERONPILI"/>
</dbReference>
<evidence type="ECO:0000256" key="1">
    <source>
        <dbReference type="ARBA" id="ARBA00004418"/>
    </source>
</evidence>
<dbReference type="Pfam" id="PF00345">
    <property type="entry name" value="PapD_N"/>
    <property type="match status" value="1"/>
</dbReference>
<keyword evidence="3 6" id="KW-0732">Signal</keyword>
<dbReference type="Gene3D" id="2.60.40.10">
    <property type="entry name" value="Immunoglobulins"/>
    <property type="match status" value="2"/>
</dbReference>
<organism evidence="8 9">
    <name type="scientific">Pseudomonas paralactis</name>
    <dbReference type="NCBI Taxonomy" id="1615673"/>
    <lineage>
        <taxon>Bacteria</taxon>
        <taxon>Pseudomonadati</taxon>
        <taxon>Pseudomonadota</taxon>
        <taxon>Gammaproteobacteria</taxon>
        <taxon>Pseudomonadales</taxon>
        <taxon>Pseudomonadaceae</taxon>
        <taxon>Pseudomonas</taxon>
    </lineage>
</organism>
<evidence type="ECO:0000256" key="6">
    <source>
        <dbReference type="SAM" id="SignalP"/>
    </source>
</evidence>
<dbReference type="InterPro" id="IPR013783">
    <property type="entry name" value="Ig-like_fold"/>
</dbReference>
<name>A0ABS0V5B7_9PSED</name>
<evidence type="ECO:0000256" key="2">
    <source>
        <dbReference type="ARBA" id="ARBA00007399"/>
    </source>
</evidence>
<dbReference type="EMBL" id="JAEILM010000082">
    <property type="protein sequence ID" value="MBI6635488.1"/>
    <property type="molecule type" value="Genomic_DNA"/>
</dbReference>
<keyword evidence="4" id="KW-0574">Periplasm</keyword>
<evidence type="ECO:0000313" key="9">
    <source>
        <dbReference type="Proteomes" id="UP000607562"/>
    </source>
</evidence>
<dbReference type="InterPro" id="IPR016147">
    <property type="entry name" value="Pili_assmbl_chaperone_N"/>
</dbReference>
<dbReference type="SUPFAM" id="SSF49584">
    <property type="entry name" value="Periplasmic chaperone C-domain"/>
    <property type="match status" value="1"/>
</dbReference>
<feature type="signal peptide" evidence="6">
    <location>
        <begin position="1"/>
        <end position="35"/>
    </location>
</feature>
<dbReference type="PANTHER" id="PTHR30251">
    <property type="entry name" value="PILUS ASSEMBLY CHAPERONE"/>
    <property type="match status" value="1"/>
</dbReference>
<dbReference type="InterPro" id="IPR036316">
    <property type="entry name" value="Pili_assmbl_chap_C_dom_sf"/>
</dbReference>
<gene>
    <name evidence="8" type="ORF">YA0871_22760</name>
</gene>
<comment type="similarity">
    <text evidence="2">Belongs to the periplasmic pilus chaperone family.</text>
</comment>
<evidence type="ECO:0000256" key="5">
    <source>
        <dbReference type="ARBA" id="ARBA00023186"/>
    </source>
</evidence>
<dbReference type="InterPro" id="IPR008962">
    <property type="entry name" value="PapD-like_sf"/>
</dbReference>
<accession>A0ABS0V5B7</accession>
<evidence type="ECO:0000256" key="4">
    <source>
        <dbReference type="ARBA" id="ARBA00022764"/>
    </source>
</evidence>
<evidence type="ECO:0000259" key="7">
    <source>
        <dbReference type="Pfam" id="PF00345"/>
    </source>
</evidence>
<keyword evidence="5" id="KW-0143">Chaperone</keyword>
<evidence type="ECO:0000256" key="3">
    <source>
        <dbReference type="ARBA" id="ARBA00022729"/>
    </source>
</evidence>